<proteinExistence type="predicted"/>
<dbReference type="Proteomes" id="UP001156601">
    <property type="component" value="Unassembled WGS sequence"/>
</dbReference>
<dbReference type="AlphaFoldDB" id="A0AA37WKD1"/>
<accession>A0AA37WKD1</accession>
<dbReference type="SUPFAM" id="SSF55136">
    <property type="entry name" value="Probable bacterial effector-binding domain"/>
    <property type="match status" value="1"/>
</dbReference>
<protein>
    <recommendedName>
        <fullName evidence="1">GyrI-like small molecule binding domain-containing protein</fullName>
    </recommendedName>
</protein>
<evidence type="ECO:0000313" key="2">
    <source>
        <dbReference type="EMBL" id="GLR72978.1"/>
    </source>
</evidence>
<dbReference type="InterPro" id="IPR029442">
    <property type="entry name" value="GyrI-like"/>
</dbReference>
<reference evidence="2" key="2">
    <citation type="submission" date="2023-01" db="EMBL/GenBank/DDBJ databases">
        <title>Draft genome sequence of Agaribacter marinus strain NBRC 110023.</title>
        <authorList>
            <person name="Sun Q."/>
            <person name="Mori K."/>
        </authorList>
    </citation>
    <scope>NUCLEOTIDE SEQUENCE</scope>
    <source>
        <strain evidence="2">NBRC 110023</strain>
    </source>
</reference>
<dbReference type="InterPro" id="IPR008319">
    <property type="entry name" value="GyrI-like_CCH_Lin2189-like"/>
</dbReference>
<feature type="domain" description="GyrI-like small molecule binding" evidence="1">
    <location>
        <begin position="21"/>
        <end position="205"/>
    </location>
</feature>
<dbReference type="Gene3D" id="3.20.80.10">
    <property type="entry name" value="Regulatory factor, effector binding domain"/>
    <property type="match status" value="1"/>
</dbReference>
<dbReference type="PIRSF" id="PIRSF031644">
    <property type="entry name" value="UCP031644"/>
    <property type="match status" value="1"/>
</dbReference>
<reference evidence="2" key="1">
    <citation type="journal article" date="2014" name="Int. J. Syst. Evol. Microbiol.">
        <title>Complete genome sequence of Corynebacterium casei LMG S-19264T (=DSM 44701T), isolated from a smear-ripened cheese.</title>
        <authorList>
            <consortium name="US DOE Joint Genome Institute (JGI-PGF)"/>
            <person name="Walter F."/>
            <person name="Albersmeier A."/>
            <person name="Kalinowski J."/>
            <person name="Ruckert C."/>
        </authorList>
    </citation>
    <scope>NUCLEOTIDE SEQUENCE</scope>
    <source>
        <strain evidence="2">NBRC 110023</strain>
    </source>
</reference>
<dbReference type="Pfam" id="PF06445">
    <property type="entry name" value="GyrI-like"/>
    <property type="match status" value="1"/>
</dbReference>
<keyword evidence="3" id="KW-1185">Reference proteome</keyword>
<dbReference type="InterPro" id="IPR011256">
    <property type="entry name" value="Reg_factor_effector_dom_sf"/>
</dbReference>
<comment type="caution">
    <text evidence="2">The sequence shown here is derived from an EMBL/GenBank/DDBJ whole genome shotgun (WGS) entry which is preliminary data.</text>
</comment>
<dbReference type="EMBL" id="BSOT01000019">
    <property type="protein sequence ID" value="GLR72978.1"/>
    <property type="molecule type" value="Genomic_DNA"/>
</dbReference>
<name>A0AA37WKD1_9ALTE</name>
<dbReference type="RefSeq" id="WP_284219397.1">
    <property type="nucleotide sequence ID" value="NZ_BSOT01000019.1"/>
</dbReference>
<evidence type="ECO:0000313" key="3">
    <source>
        <dbReference type="Proteomes" id="UP001156601"/>
    </source>
</evidence>
<organism evidence="2 3">
    <name type="scientific">Agaribacter marinus</name>
    <dbReference type="NCBI Taxonomy" id="1431249"/>
    <lineage>
        <taxon>Bacteria</taxon>
        <taxon>Pseudomonadati</taxon>
        <taxon>Pseudomonadota</taxon>
        <taxon>Gammaproteobacteria</taxon>
        <taxon>Alteromonadales</taxon>
        <taxon>Alteromonadaceae</taxon>
        <taxon>Agaribacter</taxon>
    </lineage>
</organism>
<gene>
    <name evidence="2" type="ORF">GCM10007852_38860</name>
</gene>
<sequence>MQVKHEWRKKEKVIYLPKNCPEIIDVPSFKFITIKGEGSPAESSFANSVSALYSLAYTIKMMPKKMDTPPNGYFDFTVYPLEGVWDINDEAKANFTGVISKDDFVYKLMIRQPDFVNESFFKEMLDIAMEKKKSPLLEQLYFEQSSEGLCVQMLHLGPFEDEPESFKVMEEFAKSENLIRISKAHREVYLSDTRKVAPEKLKTVLRFQAKRS</sequence>
<evidence type="ECO:0000259" key="1">
    <source>
        <dbReference type="Pfam" id="PF06445"/>
    </source>
</evidence>